<keyword evidence="4" id="KW-1000">Mitochondrion outer membrane</keyword>
<evidence type="ECO:0000256" key="1">
    <source>
        <dbReference type="ARBA" id="ARBA00004137"/>
    </source>
</evidence>
<dbReference type="EMBL" id="CACVBS010000028">
    <property type="protein sequence ID" value="CAA7260267.1"/>
    <property type="molecule type" value="Genomic_DNA"/>
</dbReference>
<dbReference type="InterPro" id="IPR002123">
    <property type="entry name" value="Plipid/glycerol_acylTrfase"/>
</dbReference>
<comment type="similarity">
    <text evidence="2 12">Belongs to the taffazin family.</text>
</comment>
<dbReference type="CDD" id="cd07989">
    <property type="entry name" value="LPLAT_AGPAT-like"/>
    <property type="match status" value="1"/>
</dbReference>
<evidence type="ECO:0000256" key="7">
    <source>
        <dbReference type="ARBA" id="ARBA00023128"/>
    </source>
</evidence>
<dbReference type="GO" id="GO:0007007">
    <property type="term" value="P:inner mitochondrial membrane organization"/>
    <property type="evidence" value="ECO:0007669"/>
    <property type="project" value="TreeGrafter"/>
</dbReference>
<evidence type="ECO:0000256" key="3">
    <source>
        <dbReference type="ARBA" id="ARBA00022679"/>
    </source>
</evidence>
<keyword evidence="9" id="KW-0012">Acyltransferase</keyword>
<evidence type="ECO:0000256" key="4">
    <source>
        <dbReference type="ARBA" id="ARBA00022787"/>
    </source>
</evidence>
<dbReference type="InterPro" id="IPR000872">
    <property type="entry name" value="Tafazzin"/>
</dbReference>
<dbReference type="PANTHER" id="PTHR12497:SF0">
    <property type="entry name" value="TAFAZZIN"/>
    <property type="match status" value="1"/>
</dbReference>
<keyword evidence="5" id="KW-0999">Mitochondrion inner membrane</keyword>
<comment type="caution">
    <text evidence="14">The sequence shown here is derived from an EMBL/GenBank/DDBJ whole genome shotgun (WGS) entry which is preliminary data.</text>
</comment>
<accession>A0A8S0XMA2</accession>
<evidence type="ECO:0000256" key="12">
    <source>
        <dbReference type="RuleBase" id="RU365062"/>
    </source>
</evidence>
<gene>
    <name evidence="14" type="ORF">AAE3_LOCUS1908</name>
</gene>
<evidence type="ECO:0000256" key="8">
    <source>
        <dbReference type="ARBA" id="ARBA00023136"/>
    </source>
</evidence>
<evidence type="ECO:0000256" key="2">
    <source>
        <dbReference type="ARBA" id="ARBA00010524"/>
    </source>
</evidence>
<sequence>MGLLGTATVTVVGLTCKAFLNSGLCAVTVNGLHYLKTALEDTARRSAGQGVVTICNHISTLDDPVTWGVLPARYHLNPRTTRWALGASDIMFTNPLFSTFFSLGQTLETFRGEGIYQAAVDTAIHKLNDGHWVHLYGEGKVNQPDTYLKDSLGRACLPRFKWGVGRILMEASVPPVVIPMWITGFEQLMPEGRPFLYKYLPRIGARLSITFGEPVPADELREALAVSKSDADVDASAAADQPGDLTGWLGKEGQRRYDTGAAASYDDHVYAALIRQKVTAIIHRDVQALGRSVSGKLLTGFKSDS</sequence>
<keyword evidence="8" id="KW-0472">Membrane</keyword>
<evidence type="ECO:0000256" key="9">
    <source>
        <dbReference type="ARBA" id="ARBA00023315"/>
    </source>
</evidence>
<comment type="subcellular location">
    <subcellularLocation>
        <location evidence="1">Mitochondrion inner membrane</location>
        <topology evidence="1">Peripheral membrane protein</topology>
        <orientation evidence="1">Intermembrane side</orientation>
    </subcellularLocation>
    <subcellularLocation>
        <location evidence="10">Mitochondrion outer membrane</location>
        <topology evidence="10">Peripheral membrane protein</topology>
        <orientation evidence="10">Intermembrane side</orientation>
    </subcellularLocation>
</comment>
<evidence type="ECO:0000259" key="13">
    <source>
        <dbReference type="SMART" id="SM00563"/>
    </source>
</evidence>
<dbReference type="GO" id="GO:0005741">
    <property type="term" value="C:mitochondrial outer membrane"/>
    <property type="evidence" value="ECO:0007669"/>
    <property type="project" value="UniProtKB-SubCell"/>
</dbReference>
<evidence type="ECO:0000313" key="14">
    <source>
        <dbReference type="EMBL" id="CAA7260267.1"/>
    </source>
</evidence>
<evidence type="ECO:0000256" key="11">
    <source>
        <dbReference type="ARBA" id="ARBA00047906"/>
    </source>
</evidence>
<keyword evidence="15" id="KW-1185">Reference proteome</keyword>
<name>A0A8S0XMA2_CYCAE</name>
<dbReference type="GO" id="GO:0005743">
    <property type="term" value="C:mitochondrial inner membrane"/>
    <property type="evidence" value="ECO:0007669"/>
    <property type="project" value="UniProtKB-SubCell"/>
</dbReference>
<dbReference type="OrthoDB" id="193467at2759"/>
<dbReference type="SMART" id="SM00563">
    <property type="entry name" value="PlsC"/>
    <property type="match status" value="1"/>
</dbReference>
<evidence type="ECO:0000313" key="15">
    <source>
        <dbReference type="Proteomes" id="UP000467700"/>
    </source>
</evidence>
<dbReference type="Pfam" id="PF01553">
    <property type="entry name" value="Acyltransferase"/>
    <property type="match status" value="1"/>
</dbReference>
<organism evidence="14 15">
    <name type="scientific">Cyclocybe aegerita</name>
    <name type="common">Black poplar mushroom</name>
    <name type="synonym">Agrocybe aegerita</name>
    <dbReference type="NCBI Taxonomy" id="1973307"/>
    <lineage>
        <taxon>Eukaryota</taxon>
        <taxon>Fungi</taxon>
        <taxon>Dikarya</taxon>
        <taxon>Basidiomycota</taxon>
        <taxon>Agaricomycotina</taxon>
        <taxon>Agaricomycetes</taxon>
        <taxon>Agaricomycetidae</taxon>
        <taxon>Agaricales</taxon>
        <taxon>Agaricineae</taxon>
        <taxon>Bolbitiaceae</taxon>
        <taxon>Cyclocybe</taxon>
    </lineage>
</organism>
<dbReference type="Proteomes" id="UP000467700">
    <property type="component" value="Unassembled WGS sequence"/>
</dbReference>
<comment type="catalytic activity">
    <reaction evidence="11">
        <text>1'-[1,2-diacyl-sn-glycero-3-phospho],3'-[1-acyl-sn-glycero-3-phospho]-glycerol + a 1,2-diacyl-sn-glycero-3-phosphocholine = a cardiolipin + a 1-acyl-sn-glycero-3-phosphocholine</text>
        <dbReference type="Rhea" id="RHEA:33731"/>
        <dbReference type="ChEBI" id="CHEBI:57643"/>
        <dbReference type="ChEBI" id="CHEBI:58168"/>
        <dbReference type="ChEBI" id="CHEBI:62237"/>
        <dbReference type="ChEBI" id="CHEBI:64743"/>
    </reaction>
    <physiologicalReaction direction="left-to-right" evidence="11">
        <dbReference type="Rhea" id="RHEA:33732"/>
    </physiologicalReaction>
    <physiologicalReaction direction="right-to-left" evidence="11">
        <dbReference type="Rhea" id="RHEA:33733"/>
    </physiologicalReaction>
</comment>
<evidence type="ECO:0000256" key="10">
    <source>
        <dbReference type="ARBA" id="ARBA00024323"/>
    </source>
</evidence>
<dbReference type="AlphaFoldDB" id="A0A8S0XMA2"/>
<dbReference type="SUPFAM" id="SSF69593">
    <property type="entry name" value="Glycerol-3-phosphate (1)-acyltransferase"/>
    <property type="match status" value="1"/>
</dbReference>
<dbReference type="PRINTS" id="PR00979">
    <property type="entry name" value="TAFAZZIN"/>
</dbReference>
<keyword evidence="7" id="KW-0496">Mitochondrion</keyword>
<feature type="domain" description="Phospholipid/glycerol acyltransferase" evidence="13">
    <location>
        <begin position="51"/>
        <end position="185"/>
    </location>
</feature>
<protein>
    <recommendedName>
        <fullName evidence="12">Tafazzin family protein</fullName>
    </recommendedName>
</protein>
<keyword evidence="3" id="KW-0808">Transferase</keyword>
<evidence type="ECO:0000256" key="5">
    <source>
        <dbReference type="ARBA" id="ARBA00022792"/>
    </source>
</evidence>
<dbReference type="PANTHER" id="PTHR12497">
    <property type="entry name" value="TAZ PROTEIN TAFAZZIN"/>
    <property type="match status" value="1"/>
</dbReference>
<evidence type="ECO:0000256" key="6">
    <source>
        <dbReference type="ARBA" id="ARBA00023098"/>
    </source>
</evidence>
<reference evidence="14 15" key="1">
    <citation type="submission" date="2020-01" db="EMBL/GenBank/DDBJ databases">
        <authorList>
            <person name="Gupta K D."/>
        </authorList>
    </citation>
    <scope>NUCLEOTIDE SEQUENCE [LARGE SCALE GENOMIC DNA]</scope>
</reference>
<dbReference type="GO" id="GO:0035965">
    <property type="term" value="P:cardiolipin acyl-chain remodeling"/>
    <property type="evidence" value="ECO:0007669"/>
    <property type="project" value="TreeGrafter"/>
</dbReference>
<keyword evidence="6" id="KW-0443">Lipid metabolism</keyword>
<dbReference type="GO" id="GO:0047184">
    <property type="term" value="F:1-acylglycerophosphocholine O-acyltransferase activity"/>
    <property type="evidence" value="ECO:0007669"/>
    <property type="project" value="TreeGrafter"/>
</dbReference>
<proteinExistence type="inferred from homology"/>